<dbReference type="Proteomes" id="UP001500767">
    <property type="component" value="Unassembled WGS sequence"/>
</dbReference>
<name>A0ABP6WL69_9ACTN</name>
<evidence type="ECO:0000313" key="2">
    <source>
        <dbReference type="Proteomes" id="UP001500767"/>
    </source>
</evidence>
<keyword evidence="2" id="KW-1185">Reference proteome</keyword>
<dbReference type="RefSeq" id="WP_204912465.1">
    <property type="nucleotide sequence ID" value="NZ_BAAAYR010000001.1"/>
</dbReference>
<organism evidence="1 2">
    <name type="scientific">Microlunatus spumicola</name>
    <dbReference type="NCBI Taxonomy" id="81499"/>
    <lineage>
        <taxon>Bacteria</taxon>
        <taxon>Bacillati</taxon>
        <taxon>Actinomycetota</taxon>
        <taxon>Actinomycetes</taxon>
        <taxon>Propionibacteriales</taxon>
        <taxon>Propionibacteriaceae</taxon>
        <taxon>Microlunatus</taxon>
    </lineage>
</organism>
<proteinExistence type="predicted"/>
<evidence type="ECO:0000313" key="1">
    <source>
        <dbReference type="EMBL" id="GAA3552302.1"/>
    </source>
</evidence>
<comment type="caution">
    <text evidence="1">The sequence shown here is derived from an EMBL/GenBank/DDBJ whole genome shotgun (WGS) entry which is preliminary data.</text>
</comment>
<dbReference type="EMBL" id="BAAAYR010000001">
    <property type="protein sequence ID" value="GAA3552302.1"/>
    <property type="molecule type" value="Genomic_DNA"/>
</dbReference>
<accession>A0ABP6WL69</accession>
<protein>
    <submittedName>
        <fullName evidence="1">Uncharacterized protein</fullName>
    </submittedName>
</protein>
<reference evidence="2" key="1">
    <citation type="journal article" date="2019" name="Int. J. Syst. Evol. Microbiol.">
        <title>The Global Catalogue of Microorganisms (GCM) 10K type strain sequencing project: providing services to taxonomists for standard genome sequencing and annotation.</title>
        <authorList>
            <consortium name="The Broad Institute Genomics Platform"/>
            <consortium name="The Broad Institute Genome Sequencing Center for Infectious Disease"/>
            <person name="Wu L."/>
            <person name="Ma J."/>
        </authorList>
    </citation>
    <scope>NUCLEOTIDE SEQUENCE [LARGE SCALE GENOMIC DNA]</scope>
    <source>
        <strain evidence="2">JCM 16540</strain>
    </source>
</reference>
<sequence>MPAEVSVRFESRQGDRRQGIALSCDGGQLAVEVDDETVLSPKLAIWADTAPEETRVVVRPRPRAGVRRLGIYNIWEGKWGQTDAWIGNAGMLVERRGSGLEYDVRLRCSSGSGAADFDDLVVRVACRGAAYTGKKEPRAPV</sequence>
<gene>
    <name evidence="1" type="ORF">GCM10022197_04120</name>
</gene>